<sequence length="122" mass="12906">MSNLMNKVDGVREVSPEVGAKLKIVGEIADLARDNLIVHVGKPVGSITGWVGTLFWQVWSDRSDAAGVVHARIDEGEAMVWQFDAGLSREAALSAAKDRVIEEAQALRAARLAAAEAALAAA</sequence>
<dbReference type="AlphaFoldDB" id="A0A7X1FSA9"/>
<proteinExistence type="predicted"/>
<evidence type="ECO:0000313" key="1">
    <source>
        <dbReference type="EMBL" id="MBC2666064.1"/>
    </source>
</evidence>
<gene>
    <name evidence="1" type="ORF">H7F51_11105</name>
</gene>
<dbReference type="Proteomes" id="UP000566813">
    <property type="component" value="Unassembled WGS sequence"/>
</dbReference>
<name>A0A7X1FSA9_9SPHN</name>
<dbReference type="RefSeq" id="WP_185664362.1">
    <property type="nucleotide sequence ID" value="NZ_JACLAW010000007.1"/>
</dbReference>
<evidence type="ECO:0000313" key="2">
    <source>
        <dbReference type="Proteomes" id="UP000566813"/>
    </source>
</evidence>
<organism evidence="1 2">
    <name type="scientific">Novosphingobium flavum</name>
    <dbReference type="NCBI Taxonomy" id="1778672"/>
    <lineage>
        <taxon>Bacteria</taxon>
        <taxon>Pseudomonadati</taxon>
        <taxon>Pseudomonadota</taxon>
        <taxon>Alphaproteobacteria</taxon>
        <taxon>Sphingomonadales</taxon>
        <taxon>Sphingomonadaceae</taxon>
        <taxon>Novosphingobium</taxon>
    </lineage>
</organism>
<dbReference type="EMBL" id="JACLAW010000007">
    <property type="protein sequence ID" value="MBC2666064.1"/>
    <property type="molecule type" value="Genomic_DNA"/>
</dbReference>
<accession>A0A7X1FSA9</accession>
<protein>
    <submittedName>
        <fullName evidence="1">Uncharacterized protein</fullName>
    </submittedName>
</protein>
<reference evidence="1 2" key="1">
    <citation type="submission" date="2020-08" db="EMBL/GenBank/DDBJ databases">
        <title>The genome sequence of type strain Novosphingobium flavum NBRC 111647.</title>
        <authorList>
            <person name="Liu Y."/>
        </authorList>
    </citation>
    <scope>NUCLEOTIDE SEQUENCE [LARGE SCALE GENOMIC DNA]</scope>
    <source>
        <strain evidence="1 2">NBRC 111647</strain>
    </source>
</reference>
<comment type="caution">
    <text evidence="1">The sequence shown here is derived from an EMBL/GenBank/DDBJ whole genome shotgun (WGS) entry which is preliminary data.</text>
</comment>
<keyword evidence="2" id="KW-1185">Reference proteome</keyword>